<evidence type="ECO:0000256" key="1">
    <source>
        <dbReference type="ARBA" id="ARBA00005695"/>
    </source>
</evidence>
<dbReference type="InterPro" id="IPR039424">
    <property type="entry name" value="SBP_5"/>
</dbReference>
<sequence length="519" mass="58040">MKRYLIVLLCLTFAIFLMVSPATAAMKLTIGQGVEPVALDPANVTDNPSEEVCHHIYEGLVGFDEDMNIIPKLATDWSVSQDGKTWTFHLKKGVKFHSGAAFNAQAVKKSFDRILAGGLKRSSLYQPVISKVNAVDEYTVQFVLPQPFGPFLHTLCHTAGLIVDPTLIDAKADIGRKPSGTGPFKFKDWAVGDQIRLTAFDGYHGGRPKLDELVFKVVPEDTSRTMMLETGELDVAERLSPFDIERLKANKDIVVKIAPSLRVIYIGMNCQKGVTKDVLVRRAFNYAVDKKAICDNILKGMGVPLDTPLAPKTNGYAEVKGYSYNPQKAKELLAEAGWKDTNGDGILDKNGKKLSVNLMTPHGRYLMDYKVAEAVQAYLKDIGVDAKLVTMEWGSYLATLSKPLEENNVDMYLLGWSPSTGDADWVLRPLFHSSNWSPNDNNNFYKNPEVDKLIEEGMSAVDPEKRKEIYRKAQELIVQDASWITLYWMNNVTGYRNYVKGLKIIPLEMTFAHQAYIER</sequence>
<name>A0ABY1JDC1_9BACT</name>
<evidence type="ECO:0000313" key="6">
    <source>
        <dbReference type="EMBL" id="SIN68270.1"/>
    </source>
</evidence>
<feature type="chain" id="PRO_5045738547" evidence="4">
    <location>
        <begin position="25"/>
        <end position="519"/>
    </location>
</feature>
<dbReference type="RefSeq" id="WP_014807877.1">
    <property type="nucleotide sequence ID" value="NZ_FSQZ01000001.1"/>
</dbReference>
<dbReference type="PIRSF" id="PIRSF002741">
    <property type="entry name" value="MppA"/>
    <property type="match status" value="1"/>
</dbReference>
<feature type="signal peptide" evidence="4">
    <location>
        <begin position="1"/>
        <end position="24"/>
    </location>
</feature>
<accession>A0ABY1JDC1</accession>
<dbReference type="SUPFAM" id="SSF53850">
    <property type="entry name" value="Periplasmic binding protein-like II"/>
    <property type="match status" value="1"/>
</dbReference>
<comment type="caution">
    <text evidence="6">The sequence shown here is derived from an EMBL/GenBank/DDBJ whole genome shotgun (WGS) entry which is preliminary data.</text>
</comment>
<dbReference type="InterPro" id="IPR000914">
    <property type="entry name" value="SBP_5_dom"/>
</dbReference>
<dbReference type="Gene3D" id="3.10.105.10">
    <property type="entry name" value="Dipeptide-binding Protein, Domain 3"/>
    <property type="match status" value="1"/>
</dbReference>
<comment type="similarity">
    <text evidence="1">Belongs to the bacterial solute-binding protein 5 family.</text>
</comment>
<dbReference type="InterPro" id="IPR023765">
    <property type="entry name" value="SBP_5_CS"/>
</dbReference>
<evidence type="ECO:0000313" key="7">
    <source>
        <dbReference type="Proteomes" id="UP000185093"/>
    </source>
</evidence>
<keyword evidence="7" id="KW-1185">Reference proteome</keyword>
<feature type="domain" description="Solute-binding protein family 5" evidence="5">
    <location>
        <begin position="69"/>
        <end position="437"/>
    </location>
</feature>
<dbReference type="PROSITE" id="PS01040">
    <property type="entry name" value="SBP_BACTERIAL_5"/>
    <property type="match status" value="1"/>
</dbReference>
<evidence type="ECO:0000256" key="2">
    <source>
        <dbReference type="ARBA" id="ARBA00022448"/>
    </source>
</evidence>
<dbReference type="CDD" id="cd08499">
    <property type="entry name" value="PBP2_Ylib_like"/>
    <property type="match status" value="1"/>
</dbReference>
<keyword evidence="3 4" id="KW-0732">Signal</keyword>
<evidence type="ECO:0000256" key="3">
    <source>
        <dbReference type="ARBA" id="ARBA00022729"/>
    </source>
</evidence>
<dbReference type="Gene3D" id="3.90.76.10">
    <property type="entry name" value="Dipeptide-binding Protein, Domain 1"/>
    <property type="match status" value="1"/>
</dbReference>
<dbReference type="Proteomes" id="UP000185093">
    <property type="component" value="Unassembled WGS sequence"/>
</dbReference>
<evidence type="ECO:0000259" key="5">
    <source>
        <dbReference type="Pfam" id="PF00496"/>
    </source>
</evidence>
<reference evidence="6 7" key="1">
    <citation type="submission" date="2016-11" db="EMBL/GenBank/DDBJ databases">
        <authorList>
            <person name="Varghese N."/>
            <person name="Submissions S."/>
        </authorList>
    </citation>
    <scope>NUCLEOTIDE SEQUENCE [LARGE SCALE GENOMIC DNA]</scope>
    <source>
        <strain evidence="6 7">DSM 20664</strain>
    </source>
</reference>
<organism evidence="6 7">
    <name type="scientific">Acetomicrobium flavidum</name>
    <dbReference type="NCBI Taxonomy" id="49896"/>
    <lineage>
        <taxon>Bacteria</taxon>
        <taxon>Thermotogati</taxon>
        <taxon>Synergistota</taxon>
        <taxon>Synergistia</taxon>
        <taxon>Synergistales</taxon>
        <taxon>Acetomicrobiaceae</taxon>
        <taxon>Acetomicrobium</taxon>
    </lineage>
</organism>
<evidence type="ECO:0000256" key="4">
    <source>
        <dbReference type="SAM" id="SignalP"/>
    </source>
</evidence>
<dbReference type="InterPro" id="IPR030678">
    <property type="entry name" value="Peptide/Ni-bd"/>
</dbReference>
<dbReference type="PANTHER" id="PTHR30290">
    <property type="entry name" value="PERIPLASMIC BINDING COMPONENT OF ABC TRANSPORTER"/>
    <property type="match status" value="1"/>
</dbReference>
<keyword evidence="2" id="KW-0813">Transport</keyword>
<proteinExistence type="inferred from homology"/>
<dbReference type="EMBL" id="FSQZ01000001">
    <property type="protein sequence ID" value="SIN68270.1"/>
    <property type="molecule type" value="Genomic_DNA"/>
</dbReference>
<dbReference type="PANTHER" id="PTHR30290:SF9">
    <property type="entry name" value="OLIGOPEPTIDE-BINDING PROTEIN APPA"/>
    <property type="match status" value="1"/>
</dbReference>
<dbReference type="Pfam" id="PF00496">
    <property type="entry name" value="SBP_bac_5"/>
    <property type="match status" value="1"/>
</dbReference>
<dbReference type="Gene3D" id="3.40.190.10">
    <property type="entry name" value="Periplasmic binding protein-like II"/>
    <property type="match status" value="1"/>
</dbReference>
<protein>
    <submittedName>
        <fullName evidence="6">Peptide/nickel transport system substrate-binding protein</fullName>
    </submittedName>
</protein>
<gene>
    <name evidence="6" type="ORF">SAMN05444368_1150</name>
</gene>